<evidence type="ECO:0000256" key="2">
    <source>
        <dbReference type="ARBA" id="ARBA00022649"/>
    </source>
</evidence>
<dbReference type="EMBL" id="JABXWD010000061">
    <property type="protein sequence ID" value="MBV6340960.1"/>
    <property type="molecule type" value="Genomic_DNA"/>
</dbReference>
<comment type="cofactor">
    <cofactor evidence="1">
        <name>Mg(2+)</name>
        <dbReference type="ChEBI" id="CHEBI:18420"/>
    </cofactor>
</comment>
<evidence type="ECO:0000256" key="6">
    <source>
        <dbReference type="ARBA" id="ARBA00022741"/>
    </source>
</evidence>
<organism evidence="11 12">
    <name type="scientific">Candidatus Magnetobacterium casense</name>
    <dbReference type="NCBI Taxonomy" id="1455061"/>
    <lineage>
        <taxon>Bacteria</taxon>
        <taxon>Pseudomonadati</taxon>
        <taxon>Nitrospirota</taxon>
        <taxon>Thermodesulfovibrionia</taxon>
        <taxon>Thermodesulfovibrionales</taxon>
        <taxon>Candidatus Magnetobacteriaceae</taxon>
        <taxon>Candidatus Magnetobacterium</taxon>
    </lineage>
</organism>
<dbReference type="InterPro" id="IPR002934">
    <property type="entry name" value="Polymerase_NTP_transf_dom"/>
</dbReference>
<evidence type="ECO:0000313" key="11">
    <source>
        <dbReference type="EMBL" id="MBV6340960.1"/>
    </source>
</evidence>
<keyword evidence="7" id="KW-0067">ATP-binding</keyword>
<feature type="domain" description="Polymerase nucleotidyl transferase" evidence="10">
    <location>
        <begin position="5"/>
        <end position="86"/>
    </location>
</feature>
<keyword evidence="12" id="KW-1185">Reference proteome</keyword>
<accession>A0ABS6RX84</accession>
<evidence type="ECO:0000256" key="4">
    <source>
        <dbReference type="ARBA" id="ARBA00022695"/>
    </source>
</evidence>
<evidence type="ECO:0000256" key="8">
    <source>
        <dbReference type="ARBA" id="ARBA00022842"/>
    </source>
</evidence>
<dbReference type="InterPro" id="IPR043519">
    <property type="entry name" value="NT_sf"/>
</dbReference>
<gene>
    <name evidence="11" type="ORF">HWQ67_05135</name>
</gene>
<dbReference type="PANTHER" id="PTHR33571:SF14">
    <property type="entry name" value="PROTEIN ADENYLYLTRANSFERASE MJ0435-RELATED"/>
    <property type="match status" value="1"/>
</dbReference>
<sequence length="98" mass="11400">MLTAHKDTLVNKFGVIDIAVFGSYVRDEQRKRSDIDILVELKQEYLTFDNYMGLMSFLERKMRGKVDVVTKGGIRKELEPIILKEAVHAYDNKELLDH</sequence>
<evidence type="ECO:0000256" key="7">
    <source>
        <dbReference type="ARBA" id="ARBA00022840"/>
    </source>
</evidence>
<keyword evidence="2" id="KW-1277">Toxin-antitoxin system</keyword>
<protein>
    <submittedName>
        <fullName evidence="11">Nucleotidyltransferase domain-containing protein</fullName>
    </submittedName>
</protein>
<evidence type="ECO:0000313" key="12">
    <source>
        <dbReference type="Proteomes" id="UP001196980"/>
    </source>
</evidence>
<dbReference type="SUPFAM" id="SSF81301">
    <property type="entry name" value="Nucleotidyltransferase"/>
    <property type="match status" value="1"/>
</dbReference>
<evidence type="ECO:0000256" key="9">
    <source>
        <dbReference type="ARBA" id="ARBA00038276"/>
    </source>
</evidence>
<name>A0ABS6RX84_9BACT</name>
<keyword evidence="5" id="KW-0479">Metal-binding</keyword>
<reference evidence="11 12" key="1">
    <citation type="journal article" date="2020" name="J Geophys Res Biogeosci">
        <title>Magnetotaxis as an Adaptation to Enable Bacterial Shuttling of Microbial Sulfur and Sulfur Cycling Across Aquatic Oxic#Anoxic Interfaces.</title>
        <authorList>
            <person name="Li J."/>
            <person name="Liu P."/>
            <person name="Wang J."/>
            <person name="Roberts A.P."/>
            <person name="Pan Y."/>
        </authorList>
    </citation>
    <scope>NUCLEOTIDE SEQUENCE [LARGE SCALE GENOMIC DNA]</scope>
    <source>
        <strain evidence="11 12">MYR-1_YQ</strain>
    </source>
</reference>
<evidence type="ECO:0000256" key="1">
    <source>
        <dbReference type="ARBA" id="ARBA00001946"/>
    </source>
</evidence>
<dbReference type="Gene3D" id="3.30.460.10">
    <property type="entry name" value="Beta Polymerase, domain 2"/>
    <property type="match status" value="1"/>
</dbReference>
<keyword evidence="4" id="KW-0548">Nucleotidyltransferase</keyword>
<comment type="caution">
    <text evidence="11">The sequence shown here is derived from an EMBL/GenBank/DDBJ whole genome shotgun (WGS) entry which is preliminary data.</text>
</comment>
<keyword evidence="3" id="KW-0808">Transferase</keyword>
<dbReference type="Proteomes" id="UP001196980">
    <property type="component" value="Unassembled WGS sequence"/>
</dbReference>
<comment type="similarity">
    <text evidence="9">Belongs to the MntA antitoxin family.</text>
</comment>
<keyword evidence="8" id="KW-0460">Magnesium</keyword>
<evidence type="ECO:0000256" key="3">
    <source>
        <dbReference type="ARBA" id="ARBA00022679"/>
    </source>
</evidence>
<proteinExistence type="inferred from homology"/>
<evidence type="ECO:0000256" key="5">
    <source>
        <dbReference type="ARBA" id="ARBA00022723"/>
    </source>
</evidence>
<dbReference type="CDD" id="cd05403">
    <property type="entry name" value="NT_KNTase_like"/>
    <property type="match status" value="1"/>
</dbReference>
<dbReference type="InterPro" id="IPR052038">
    <property type="entry name" value="Type-VII_TA_antitoxin"/>
</dbReference>
<dbReference type="Pfam" id="PF01909">
    <property type="entry name" value="NTP_transf_2"/>
    <property type="match status" value="1"/>
</dbReference>
<keyword evidence="6" id="KW-0547">Nucleotide-binding</keyword>
<evidence type="ECO:0000259" key="10">
    <source>
        <dbReference type="Pfam" id="PF01909"/>
    </source>
</evidence>
<dbReference type="PANTHER" id="PTHR33571">
    <property type="entry name" value="SSL8005 PROTEIN"/>
    <property type="match status" value="1"/>
</dbReference>